<name>A0A1I2AWA3_9BACT</name>
<dbReference type="EMBL" id="FOMX01000014">
    <property type="protein sequence ID" value="SFE48182.1"/>
    <property type="molecule type" value="Genomic_DNA"/>
</dbReference>
<proteinExistence type="predicted"/>
<organism evidence="1 2">
    <name type="scientific">Nannocystis exedens</name>
    <dbReference type="NCBI Taxonomy" id="54"/>
    <lineage>
        <taxon>Bacteria</taxon>
        <taxon>Pseudomonadati</taxon>
        <taxon>Myxococcota</taxon>
        <taxon>Polyangia</taxon>
        <taxon>Nannocystales</taxon>
        <taxon>Nannocystaceae</taxon>
        <taxon>Nannocystis</taxon>
    </lineage>
</organism>
<keyword evidence="2" id="KW-1185">Reference proteome</keyword>
<protein>
    <recommendedName>
        <fullName evidence="3">TROVE domain-containing protein</fullName>
    </recommendedName>
</protein>
<dbReference type="OrthoDB" id="444138at2"/>
<sequence>MIMSAETRHAAAARVTCEDLVVFLNACFCCTGQREFYSDGRAQTVSIEFLHDYIRGNYRRLYARTLAAGVNHFNRARIVTELLASSRDAGPVERRDEGRLVVAALRSLPAPRAYRALLAVRARGVNNRRLRAIVRDYLSSRPDLQFDAVKYRGKLRDLILHTHLRLPGELGGFLFKGWKQRRYQTPLLETFRQAHFSDEAMYELPFTVAEGMAARRNIDRAVFLRKIAPRLTTLERLRLQNTAAREGVAELAIDLARAGLTRVAIYLLSLPPAERRERRAELQAALDDAARRCLREAPLALGRVAAVLDRSYSTTGSPDKPRRSLAVALGVDALLRAASAEYMPFWTPTADDPLLAGPRGQTDLAGPLLDALETRPDLLVVVSDGFDNDPTGGAGEVCRVFKARLDPAGRTTIVHVNPVFEAPELGPRRLGAAVPTLGLRDAEDLPTALAFARFAAGDLSLAELEDYLARRVDVFLRRAAVAPLEEGA</sequence>
<accession>A0A1I2AWA3</accession>
<evidence type="ECO:0008006" key="3">
    <source>
        <dbReference type="Google" id="ProtNLM"/>
    </source>
</evidence>
<dbReference type="AlphaFoldDB" id="A0A1I2AWA3"/>
<gene>
    <name evidence="1" type="ORF">SAMN02745121_04414</name>
</gene>
<reference evidence="2" key="1">
    <citation type="submission" date="2016-10" db="EMBL/GenBank/DDBJ databases">
        <authorList>
            <person name="Varghese N."/>
            <person name="Submissions S."/>
        </authorList>
    </citation>
    <scope>NUCLEOTIDE SEQUENCE [LARGE SCALE GENOMIC DNA]</scope>
    <source>
        <strain evidence="2">ATCC 25963</strain>
    </source>
</reference>
<evidence type="ECO:0000313" key="2">
    <source>
        <dbReference type="Proteomes" id="UP000199400"/>
    </source>
</evidence>
<dbReference type="RefSeq" id="WP_096332067.1">
    <property type="nucleotide sequence ID" value="NZ_NETK01000001.1"/>
</dbReference>
<evidence type="ECO:0000313" key="1">
    <source>
        <dbReference type="EMBL" id="SFE48182.1"/>
    </source>
</evidence>
<dbReference type="Proteomes" id="UP000199400">
    <property type="component" value="Unassembled WGS sequence"/>
</dbReference>
<dbReference type="STRING" id="54.SAMN02745121_04414"/>